<dbReference type="InterPro" id="IPR050487">
    <property type="entry name" value="FtsQ_DivIB"/>
</dbReference>
<comment type="caution">
    <text evidence="10">The sequence shown here is derived from an EMBL/GenBank/DDBJ whole genome shotgun (WGS) entry which is preliminary data.</text>
</comment>
<gene>
    <name evidence="10" type="ORF">ACFQNG_14690</name>
</gene>
<protein>
    <submittedName>
        <fullName evidence="10">Cell division protein FtsQ/DivIB</fullName>
    </submittedName>
</protein>
<dbReference type="Gene3D" id="3.10.20.310">
    <property type="entry name" value="membrane protein fhac"/>
    <property type="match status" value="1"/>
</dbReference>
<keyword evidence="11" id="KW-1185">Reference proteome</keyword>
<evidence type="ECO:0000313" key="10">
    <source>
        <dbReference type="EMBL" id="MFC7442332.1"/>
    </source>
</evidence>
<dbReference type="PANTHER" id="PTHR37820">
    <property type="entry name" value="CELL DIVISION PROTEIN DIVIB"/>
    <property type="match status" value="1"/>
</dbReference>
<dbReference type="InterPro" id="IPR034746">
    <property type="entry name" value="POTRA"/>
</dbReference>
<dbReference type="RefSeq" id="WP_379866148.1">
    <property type="nucleotide sequence ID" value="NZ_JBHTBW010000047.1"/>
</dbReference>
<keyword evidence="2" id="KW-1003">Cell membrane</keyword>
<dbReference type="InterPro" id="IPR013685">
    <property type="entry name" value="POTRA_FtsQ_type"/>
</dbReference>
<feature type="transmembrane region" description="Helical" evidence="8">
    <location>
        <begin position="21"/>
        <end position="39"/>
    </location>
</feature>
<keyword evidence="6 8" id="KW-0472">Membrane</keyword>
<evidence type="ECO:0000256" key="2">
    <source>
        <dbReference type="ARBA" id="ARBA00022475"/>
    </source>
</evidence>
<dbReference type="PANTHER" id="PTHR37820:SF1">
    <property type="entry name" value="CELL DIVISION PROTEIN FTSQ"/>
    <property type="match status" value="1"/>
</dbReference>
<accession>A0ABW2RMN5</accession>
<evidence type="ECO:0000256" key="6">
    <source>
        <dbReference type="ARBA" id="ARBA00023136"/>
    </source>
</evidence>
<feature type="domain" description="POTRA" evidence="9">
    <location>
        <begin position="44"/>
        <end position="112"/>
    </location>
</feature>
<dbReference type="EMBL" id="JBHTBW010000047">
    <property type="protein sequence ID" value="MFC7442332.1"/>
    <property type="molecule type" value="Genomic_DNA"/>
</dbReference>
<keyword evidence="4 8" id="KW-0812">Transmembrane</keyword>
<keyword evidence="7" id="KW-0131">Cell cycle</keyword>
<evidence type="ECO:0000256" key="4">
    <source>
        <dbReference type="ARBA" id="ARBA00022692"/>
    </source>
</evidence>
<organism evidence="10 11">
    <name type="scientific">Laceyella putida</name>
    <dbReference type="NCBI Taxonomy" id="110101"/>
    <lineage>
        <taxon>Bacteria</taxon>
        <taxon>Bacillati</taxon>
        <taxon>Bacillota</taxon>
        <taxon>Bacilli</taxon>
        <taxon>Bacillales</taxon>
        <taxon>Thermoactinomycetaceae</taxon>
        <taxon>Laceyella</taxon>
    </lineage>
</organism>
<dbReference type="Pfam" id="PF08478">
    <property type="entry name" value="POTRA_1"/>
    <property type="match status" value="1"/>
</dbReference>
<dbReference type="Gene3D" id="3.40.50.10960">
    <property type="match status" value="1"/>
</dbReference>
<keyword evidence="5 8" id="KW-1133">Transmembrane helix</keyword>
<dbReference type="GO" id="GO:0051301">
    <property type="term" value="P:cell division"/>
    <property type="evidence" value="ECO:0007669"/>
    <property type="project" value="UniProtKB-KW"/>
</dbReference>
<sequence>MDERIPHFRSRVGRRRSPSPWLFVFIFVFFSGMLFILFLRSPLSKIEKIHISGQHLVTTEEILAKTRMKKGVSYFSIDESRAEQTLTQLPEVKRVSVDKTFPNQVYIRVEEWPPVAIFQTEDQKLLPILSNGTILTTRPYTSDRPKQPIFRGWVRKNPTFTSAVKQVARLPESIRATFISISPVANDAEQVEIKSDQQHQIFVRANEITAKCQFYPSFYQHPPGMLYLLESIWFAPRRSGKPRLQAEAE</sequence>
<evidence type="ECO:0000256" key="8">
    <source>
        <dbReference type="SAM" id="Phobius"/>
    </source>
</evidence>
<evidence type="ECO:0000256" key="1">
    <source>
        <dbReference type="ARBA" id="ARBA00004370"/>
    </source>
</evidence>
<evidence type="ECO:0000256" key="3">
    <source>
        <dbReference type="ARBA" id="ARBA00022618"/>
    </source>
</evidence>
<comment type="subcellular location">
    <subcellularLocation>
        <location evidence="1">Membrane</location>
    </subcellularLocation>
</comment>
<keyword evidence="3 10" id="KW-0132">Cell division</keyword>
<proteinExistence type="predicted"/>
<evidence type="ECO:0000256" key="7">
    <source>
        <dbReference type="ARBA" id="ARBA00023306"/>
    </source>
</evidence>
<reference evidence="11" key="1">
    <citation type="journal article" date="2019" name="Int. J. Syst. Evol. Microbiol.">
        <title>The Global Catalogue of Microorganisms (GCM) 10K type strain sequencing project: providing services to taxonomists for standard genome sequencing and annotation.</title>
        <authorList>
            <consortium name="The Broad Institute Genomics Platform"/>
            <consortium name="The Broad Institute Genome Sequencing Center for Infectious Disease"/>
            <person name="Wu L."/>
            <person name="Ma J."/>
        </authorList>
    </citation>
    <scope>NUCLEOTIDE SEQUENCE [LARGE SCALE GENOMIC DNA]</scope>
    <source>
        <strain evidence="11">CGMCC 1.12942</strain>
    </source>
</reference>
<evidence type="ECO:0000313" key="11">
    <source>
        <dbReference type="Proteomes" id="UP001596500"/>
    </source>
</evidence>
<dbReference type="Proteomes" id="UP001596500">
    <property type="component" value="Unassembled WGS sequence"/>
</dbReference>
<evidence type="ECO:0000259" key="9">
    <source>
        <dbReference type="PROSITE" id="PS51779"/>
    </source>
</evidence>
<evidence type="ECO:0000256" key="5">
    <source>
        <dbReference type="ARBA" id="ARBA00022989"/>
    </source>
</evidence>
<dbReference type="PROSITE" id="PS51779">
    <property type="entry name" value="POTRA"/>
    <property type="match status" value="1"/>
</dbReference>
<name>A0ABW2RMN5_9BACL</name>